<protein>
    <submittedName>
        <fullName evidence="2">G8 domain-containing protein</fullName>
    </submittedName>
</protein>
<accession>A0AC35TXG4</accession>
<evidence type="ECO:0000313" key="1">
    <source>
        <dbReference type="Proteomes" id="UP000095286"/>
    </source>
</evidence>
<organism evidence="1 2">
    <name type="scientific">Rhabditophanes sp. KR3021</name>
    <dbReference type="NCBI Taxonomy" id="114890"/>
    <lineage>
        <taxon>Eukaryota</taxon>
        <taxon>Metazoa</taxon>
        <taxon>Ecdysozoa</taxon>
        <taxon>Nematoda</taxon>
        <taxon>Chromadorea</taxon>
        <taxon>Rhabditida</taxon>
        <taxon>Tylenchina</taxon>
        <taxon>Panagrolaimomorpha</taxon>
        <taxon>Strongyloidoidea</taxon>
        <taxon>Alloionematidae</taxon>
        <taxon>Rhabditophanes</taxon>
    </lineage>
</organism>
<evidence type="ECO:0000313" key="2">
    <source>
        <dbReference type="WBParaSite" id="RSKR_0000525300.1"/>
    </source>
</evidence>
<reference evidence="2" key="1">
    <citation type="submission" date="2016-11" db="UniProtKB">
        <authorList>
            <consortium name="WormBaseParasite"/>
        </authorList>
    </citation>
    <scope>IDENTIFICATION</scope>
    <source>
        <strain evidence="2">KR3021</strain>
    </source>
</reference>
<sequence length="207" mass="22534">MVRLLLILSIITLAVAQENTDVIQGTKCAKNQVVNKITVFEDGAIEAECGPIPCSTSGTECTDNSISCKGHPTEVFSGMKWAPNGESIRVRCCNLMADSVIYIGTDVVTLGNYYTGGLITQKNLYGSAGPEYDFISNVRLEQGGVRIWVNRIMCPADKPHSQILSNAQKSGGVKGSYEQRRQQLLQTLAERQTTSADSNVGETRRLQ</sequence>
<name>A0AC35TXG4_9BILA</name>
<dbReference type="Proteomes" id="UP000095286">
    <property type="component" value="Unplaced"/>
</dbReference>
<proteinExistence type="predicted"/>
<dbReference type="WBParaSite" id="RSKR_0000525300.1">
    <property type="protein sequence ID" value="RSKR_0000525300.1"/>
    <property type="gene ID" value="RSKR_0000525300"/>
</dbReference>